<keyword evidence="1" id="KW-0285">Flavoprotein</keyword>
<dbReference type="InterPro" id="IPR016167">
    <property type="entry name" value="FAD-bd_PCMH_sub1"/>
</dbReference>
<dbReference type="SUPFAM" id="SSF55447">
    <property type="entry name" value="CO dehydrogenase flavoprotein C-terminal domain-like"/>
    <property type="match status" value="1"/>
</dbReference>
<dbReference type="InterPro" id="IPR016169">
    <property type="entry name" value="FAD-bd_PCMH_sub2"/>
</dbReference>
<reference evidence="5 6" key="2">
    <citation type="journal article" date="2010" name="Stand. Genomic Sci.">
        <title>Complete genome sequence of Desulfohalobium retbaense type strain (HR(100)).</title>
        <authorList>
            <person name="Spring S."/>
            <person name="Nolan M."/>
            <person name="Lapidus A."/>
            <person name="Glavina Del Rio T."/>
            <person name="Copeland A."/>
            <person name="Tice H."/>
            <person name="Cheng J.F."/>
            <person name="Lucas S."/>
            <person name="Land M."/>
            <person name="Chen F."/>
            <person name="Bruce D."/>
            <person name="Goodwin L."/>
            <person name="Pitluck S."/>
            <person name="Ivanova N."/>
            <person name="Mavromatis K."/>
            <person name="Mikhailova N."/>
            <person name="Pati A."/>
            <person name="Chen A."/>
            <person name="Palaniappan K."/>
            <person name="Hauser L."/>
            <person name="Chang Y.J."/>
            <person name="Jeffries C.D."/>
            <person name="Munk C."/>
            <person name="Kiss H."/>
            <person name="Chain P."/>
            <person name="Han C."/>
            <person name="Brettin T."/>
            <person name="Detter J.C."/>
            <person name="Schuler E."/>
            <person name="Goker M."/>
            <person name="Rohde M."/>
            <person name="Bristow J."/>
            <person name="Eisen J.A."/>
            <person name="Markowitz V."/>
            <person name="Hugenholtz P."/>
            <person name="Kyrpides N.C."/>
            <person name="Klenk H.P."/>
        </authorList>
    </citation>
    <scope>NUCLEOTIDE SEQUENCE [LARGE SCALE GENOMIC DNA]</scope>
    <source>
        <strain evidence="6">ATCC 49802 / DSM 20745 / S 6022</strain>
    </source>
</reference>
<keyword evidence="2" id="KW-0274">FAD</keyword>
<dbReference type="SMART" id="SM01092">
    <property type="entry name" value="CO_deh_flav_C"/>
    <property type="match status" value="1"/>
</dbReference>
<dbReference type="Gene3D" id="3.30.43.10">
    <property type="entry name" value="Uridine Diphospho-n-acetylenolpyruvylglucosamine Reductase, domain 2"/>
    <property type="match status" value="1"/>
</dbReference>
<organism evidence="5 6">
    <name type="scientific">Sphaerobacter thermophilus (strain ATCC 49802 / DSM 20745 / KCCM 41009 / NCIMB 13125 / S 6022)</name>
    <dbReference type="NCBI Taxonomy" id="479434"/>
    <lineage>
        <taxon>Bacteria</taxon>
        <taxon>Pseudomonadati</taxon>
        <taxon>Thermomicrobiota</taxon>
        <taxon>Thermomicrobia</taxon>
        <taxon>Sphaerobacterales</taxon>
        <taxon>Sphaerobacterineae</taxon>
        <taxon>Sphaerobacteraceae</taxon>
        <taxon>Sphaerobacter</taxon>
    </lineage>
</organism>
<reference evidence="6" key="1">
    <citation type="submission" date="2009-11" db="EMBL/GenBank/DDBJ databases">
        <title>The complete chromosome 2 of Sphaerobacter thermophilus DSM 20745.</title>
        <authorList>
            <person name="Lucas S."/>
            <person name="Copeland A."/>
            <person name="Lapidus A."/>
            <person name="Glavina del Rio T."/>
            <person name="Dalin E."/>
            <person name="Tice H."/>
            <person name="Bruce D."/>
            <person name="Goodwin L."/>
            <person name="Pitluck S."/>
            <person name="Kyrpides N."/>
            <person name="Mavromatis K."/>
            <person name="Ivanova N."/>
            <person name="Mikhailova N."/>
            <person name="LaButti K.M."/>
            <person name="Clum A."/>
            <person name="Sun H.I."/>
            <person name="Brettin T."/>
            <person name="Detter J.C."/>
            <person name="Han C."/>
            <person name="Larimer F."/>
            <person name="Land M."/>
            <person name="Hauser L."/>
            <person name="Markowitz V."/>
            <person name="Cheng J.F."/>
            <person name="Hugenholtz P."/>
            <person name="Woyke T."/>
            <person name="Wu D."/>
            <person name="Steenblock K."/>
            <person name="Schneider S."/>
            <person name="Pukall R."/>
            <person name="Goeker M."/>
            <person name="Klenk H.P."/>
            <person name="Eisen J.A."/>
        </authorList>
    </citation>
    <scope>NUCLEOTIDE SEQUENCE [LARGE SCALE GENOMIC DNA]</scope>
    <source>
        <strain evidence="6">ATCC 49802 / DSM 20745 / S 6022</strain>
    </source>
</reference>
<dbReference type="InParanoid" id="D1C8T3"/>
<dbReference type="KEGG" id="sti:Sthe_2813"/>
<dbReference type="PANTHER" id="PTHR42659:SF2">
    <property type="entry name" value="XANTHINE DEHYDROGENASE SUBUNIT C-RELATED"/>
    <property type="match status" value="1"/>
</dbReference>
<dbReference type="OrthoDB" id="9774454at2"/>
<dbReference type="RefSeq" id="WP_012873262.1">
    <property type="nucleotide sequence ID" value="NC_013524.1"/>
</dbReference>
<dbReference type="InterPro" id="IPR036318">
    <property type="entry name" value="FAD-bd_PCMH-like_sf"/>
</dbReference>
<keyword evidence="6" id="KW-1185">Reference proteome</keyword>
<evidence type="ECO:0000256" key="1">
    <source>
        <dbReference type="ARBA" id="ARBA00022630"/>
    </source>
</evidence>
<evidence type="ECO:0000313" key="5">
    <source>
        <dbReference type="EMBL" id="ACZ40226.1"/>
    </source>
</evidence>
<dbReference type="PROSITE" id="PS51387">
    <property type="entry name" value="FAD_PCMH"/>
    <property type="match status" value="1"/>
</dbReference>
<sequence>MKPPSFEYFVPTTLDEAVALLAQHGGEAKVLAGGQSLVPMMNLRLARPAALVDLNRITELDYVRAENGHVTIGALARQRAVERSSDVAERQPLIGAAIRLIGHPAVRNRGTVVGSLAHADPAAELPAVAVALDAEMVVTGSSGERVVAADDFFVSYLTVDLSPDEVLKEVRFPSLSPRTGWSIVEVARRFGDFALAGAVATLTLDDQGAASDARVALFGVADRPVRVPEAEQVLRGERPDDDRIAAASEAARAALVDPPSDVHASAAYRRHVAGVLVGRALREARERAQASG</sequence>
<name>D1C8T3_SPHTD</name>
<dbReference type="Gene3D" id="3.30.465.10">
    <property type="match status" value="1"/>
</dbReference>
<evidence type="ECO:0000256" key="3">
    <source>
        <dbReference type="ARBA" id="ARBA00023002"/>
    </source>
</evidence>
<dbReference type="InterPro" id="IPR002346">
    <property type="entry name" value="Mopterin_DH_FAD-bd"/>
</dbReference>
<evidence type="ECO:0000313" key="6">
    <source>
        <dbReference type="Proteomes" id="UP000002027"/>
    </source>
</evidence>
<dbReference type="InterPro" id="IPR016166">
    <property type="entry name" value="FAD-bd_PCMH"/>
</dbReference>
<dbReference type="EMBL" id="CP001824">
    <property type="protein sequence ID" value="ACZ40226.1"/>
    <property type="molecule type" value="Genomic_DNA"/>
</dbReference>
<dbReference type="GO" id="GO:0071949">
    <property type="term" value="F:FAD binding"/>
    <property type="evidence" value="ECO:0007669"/>
    <property type="project" value="InterPro"/>
</dbReference>
<dbReference type="AlphaFoldDB" id="D1C8T3"/>
<protein>
    <submittedName>
        <fullName evidence="5">Molybdopterin dehydrogenase FAD-binding protein</fullName>
    </submittedName>
</protein>
<dbReference type="SUPFAM" id="SSF56176">
    <property type="entry name" value="FAD-binding/transporter-associated domain-like"/>
    <property type="match status" value="1"/>
</dbReference>
<dbReference type="Gene3D" id="3.30.390.50">
    <property type="entry name" value="CO dehydrogenase flavoprotein, C-terminal domain"/>
    <property type="match status" value="1"/>
</dbReference>
<dbReference type="PANTHER" id="PTHR42659">
    <property type="entry name" value="XANTHINE DEHYDROGENASE SUBUNIT C-RELATED"/>
    <property type="match status" value="1"/>
</dbReference>
<dbReference type="InterPro" id="IPR051312">
    <property type="entry name" value="Diverse_Substr_Oxidored"/>
</dbReference>
<dbReference type="STRING" id="479434.Sthe_2813"/>
<dbReference type="Pfam" id="PF03450">
    <property type="entry name" value="CO_deh_flav_C"/>
    <property type="match status" value="1"/>
</dbReference>
<gene>
    <name evidence="5" type="ordered locus">Sthe_2813</name>
</gene>
<accession>D1C8T3</accession>
<proteinExistence type="predicted"/>
<dbReference type="GO" id="GO:0016491">
    <property type="term" value="F:oxidoreductase activity"/>
    <property type="evidence" value="ECO:0007669"/>
    <property type="project" value="UniProtKB-KW"/>
</dbReference>
<evidence type="ECO:0000256" key="2">
    <source>
        <dbReference type="ARBA" id="ARBA00022827"/>
    </source>
</evidence>
<dbReference type="eggNOG" id="COG1319">
    <property type="taxonomic scope" value="Bacteria"/>
</dbReference>
<dbReference type="Proteomes" id="UP000002027">
    <property type="component" value="Chromosome 2"/>
</dbReference>
<dbReference type="InterPro" id="IPR036683">
    <property type="entry name" value="CO_DH_flav_C_dom_sf"/>
</dbReference>
<dbReference type="HOGENOM" id="CLU_058050_3_0_0"/>
<feature type="domain" description="FAD-binding PCMH-type" evidence="4">
    <location>
        <begin position="1"/>
        <end position="177"/>
    </location>
</feature>
<dbReference type="InterPro" id="IPR005107">
    <property type="entry name" value="CO_DH_flav_C"/>
</dbReference>
<dbReference type="FunCoup" id="D1C8T3">
    <property type="interactions" value="58"/>
</dbReference>
<dbReference type="Pfam" id="PF00941">
    <property type="entry name" value="FAD_binding_5"/>
    <property type="match status" value="1"/>
</dbReference>
<evidence type="ECO:0000259" key="4">
    <source>
        <dbReference type="PROSITE" id="PS51387"/>
    </source>
</evidence>
<keyword evidence="3" id="KW-0560">Oxidoreductase</keyword>